<dbReference type="InterPro" id="IPR006323">
    <property type="entry name" value="Phosphonoacetald_hydro"/>
</dbReference>
<feature type="active site" description="Nucleophile" evidence="1">
    <location>
        <position position="10"/>
    </location>
</feature>
<keyword evidence="1" id="KW-0704">Schiff base</keyword>
<dbReference type="InterPro" id="IPR023214">
    <property type="entry name" value="HAD_sf"/>
</dbReference>
<dbReference type="RefSeq" id="WP_004609854.1">
    <property type="nucleotide sequence ID" value="NZ_CABKNM010000006.1"/>
</dbReference>
<reference evidence="2 3" key="1">
    <citation type="submission" date="2018-08" db="EMBL/GenBank/DDBJ databases">
        <title>A genome reference for cultivated species of the human gut microbiota.</title>
        <authorList>
            <person name="Zou Y."/>
            <person name="Xue W."/>
            <person name="Luo G."/>
        </authorList>
    </citation>
    <scope>NUCLEOTIDE SEQUENCE [LARGE SCALE GENOMIC DNA]</scope>
    <source>
        <strain evidence="2 3">OM02-6</strain>
    </source>
</reference>
<keyword evidence="1" id="KW-0479">Metal-binding</keyword>
<dbReference type="PANTHER" id="PTHR43434:SF19">
    <property type="entry name" value="PHOSPHONOACETALDEHYDE HYDROLASE"/>
    <property type="match status" value="1"/>
</dbReference>
<dbReference type="PANTHER" id="PTHR43434">
    <property type="entry name" value="PHOSPHOGLYCOLATE PHOSPHATASE"/>
    <property type="match status" value="1"/>
</dbReference>
<dbReference type="SFLD" id="SFLDG01135">
    <property type="entry name" value="C1.5.6:_HAD__Beta-PGM__Phospha"/>
    <property type="match status" value="1"/>
</dbReference>
<dbReference type="GO" id="GO:0008967">
    <property type="term" value="F:phosphoglycolate phosphatase activity"/>
    <property type="evidence" value="ECO:0007669"/>
    <property type="project" value="TreeGrafter"/>
</dbReference>
<comment type="function">
    <text evidence="1">Involved in phosphonate degradation.</text>
</comment>
<dbReference type="GO" id="GO:0005829">
    <property type="term" value="C:cytosol"/>
    <property type="evidence" value="ECO:0007669"/>
    <property type="project" value="TreeGrafter"/>
</dbReference>
<dbReference type="Proteomes" id="UP000261087">
    <property type="component" value="Unassembled WGS sequence"/>
</dbReference>
<evidence type="ECO:0000256" key="1">
    <source>
        <dbReference type="HAMAP-Rule" id="MF_01375"/>
    </source>
</evidence>
<name>A0A3E5FRU1_9FIRM</name>
<dbReference type="GeneID" id="94017336"/>
<dbReference type="GO" id="GO:0019700">
    <property type="term" value="P:organic phosphonate catabolic process"/>
    <property type="evidence" value="ECO:0007669"/>
    <property type="project" value="InterPro"/>
</dbReference>
<feature type="binding site" evidence="1">
    <location>
        <position position="185"/>
    </location>
    <ligand>
        <name>Mg(2+)</name>
        <dbReference type="ChEBI" id="CHEBI:18420"/>
    </ligand>
</feature>
<feature type="binding site" evidence="1">
    <location>
        <position position="12"/>
    </location>
    <ligand>
        <name>Mg(2+)</name>
        <dbReference type="ChEBI" id="CHEBI:18420"/>
    </ligand>
</feature>
<organism evidence="2 3">
    <name type="scientific">Thomasclavelia spiroformis</name>
    <dbReference type="NCBI Taxonomy" id="29348"/>
    <lineage>
        <taxon>Bacteria</taxon>
        <taxon>Bacillati</taxon>
        <taxon>Bacillota</taxon>
        <taxon>Erysipelotrichia</taxon>
        <taxon>Erysipelotrichales</taxon>
        <taxon>Coprobacillaceae</taxon>
        <taxon>Thomasclavelia</taxon>
    </lineage>
</organism>
<dbReference type="SFLD" id="SFLDG01129">
    <property type="entry name" value="C1.5:_HAD__Beta-PGM__Phosphata"/>
    <property type="match status" value="1"/>
</dbReference>
<dbReference type="SFLD" id="SFLDS00003">
    <property type="entry name" value="Haloacid_Dehalogenase"/>
    <property type="match status" value="1"/>
</dbReference>
<evidence type="ECO:0000313" key="3">
    <source>
        <dbReference type="Proteomes" id="UP000261087"/>
    </source>
</evidence>
<dbReference type="InterPro" id="IPR023198">
    <property type="entry name" value="PGP-like_dom2"/>
</dbReference>
<protein>
    <recommendedName>
        <fullName evidence="1">Phosphonoacetaldehyde hydrolase</fullName>
        <shortName evidence="1">Phosphonatase</shortName>
        <ecNumber evidence="1">3.11.1.1</ecNumber>
    </recommendedName>
    <alternativeName>
        <fullName evidence="1">Phosphonoacetaldehyde phosphonohydrolase</fullName>
    </alternativeName>
</protein>
<dbReference type="EC" id="3.11.1.1" evidence="1"/>
<evidence type="ECO:0000313" key="2">
    <source>
        <dbReference type="EMBL" id="RGO10476.1"/>
    </source>
</evidence>
<dbReference type="AlphaFoldDB" id="A0A3E5FRU1"/>
<keyword evidence="1 2" id="KW-0378">Hydrolase</keyword>
<accession>A0A3E5FRU1</accession>
<dbReference type="GO" id="GO:0000287">
    <property type="term" value="F:magnesium ion binding"/>
    <property type="evidence" value="ECO:0007669"/>
    <property type="project" value="UniProtKB-UniRule"/>
</dbReference>
<dbReference type="EMBL" id="QSVF01000010">
    <property type="protein sequence ID" value="RGO10476.1"/>
    <property type="molecule type" value="Genomic_DNA"/>
</dbReference>
<dbReference type="InterPro" id="IPR036412">
    <property type="entry name" value="HAD-like_sf"/>
</dbReference>
<comment type="catalytic activity">
    <reaction evidence="1">
        <text>phosphonoacetaldehyde + H2O = acetaldehyde + phosphate + H(+)</text>
        <dbReference type="Rhea" id="RHEA:18905"/>
        <dbReference type="ChEBI" id="CHEBI:15343"/>
        <dbReference type="ChEBI" id="CHEBI:15377"/>
        <dbReference type="ChEBI" id="CHEBI:15378"/>
        <dbReference type="ChEBI" id="CHEBI:43474"/>
        <dbReference type="ChEBI" id="CHEBI:58383"/>
        <dbReference type="EC" id="3.11.1.1"/>
    </reaction>
</comment>
<keyword evidence="1" id="KW-0460">Magnesium</keyword>
<dbReference type="NCBIfam" id="TIGR01422">
    <property type="entry name" value="phosphonatase"/>
    <property type="match status" value="1"/>
</dbReference>
<dbReference type="SUPFAM" id="SSF56784">
    <property type="entry name" value="HAD-like"/>
    <property type="match status" value="1"/>
</dbReference>
<comment type="similarity">
    <text evidence="1">Belongs to the HAD-like hydrolase superfamily. PhnX family.</text>
</comment>
<proteinExistence type="inferred from homology"/>
<comment type="subunit">
    <text evidence="1">Homodimer.</text>
</comment>
<dbReference type="Pfam" id="PF00702">
    <property type="entry name" value="Hydrolase"/>
    <property type="match status" value="1"/>
</dbReference>
<dbReference type="InterPro" id="IPR050155">
    <property type="entry name" value="HAD-like_hydrolase_sf"/>
</dbReference>
<sequence length="259" mass="29373">MSRIEAVIFDWAGTTVDYGCFAPVQAFKDAFNAYGIDPTFDQIREPMGMLKIDHIKRMLEMPTINEVFKTKYNRNYDKKDIDKIYELFEASLMAGITKHTGIKPYVIEIVNKLKEMKIKIGSTTGYTDMMMEPVLKSAKEQGYCPDCWYSPDATNHLGRPYPYMIFKNIQTLNVTSVKNVIKVGDTVSDIEEGLNAGVITIGVIEGSSTLGLNEEEFNNLDKIKKTELVEKVKQIYLDAGADYVINNLSELIDIINKYN</sequence>
<comment type="cofactor">
    <cofactor evidence="1">
        <name>Mg(2+)</name>
        <dbReference type="ChEBI" id="CHEBI:18420"/>
    </cofactor>
    <text evidence="1">Binds 1 Mg(2+) ion per subunit.</text>
</comment>
<feature type="active site" description="Schiff-base intermediate with substrate" evidence="1">
    <location>
        <position position="51"/>
    </location>
</feature>
<dbReference type="GO" id="GO:0006281">
    <property type="term" value="P:DNA repair"/>
    <property type="evidence" value="ECO:0007669"/>
    <property type="project" value="TreeGrafter"/>
</dbReference>
<dbReference type="Gene3D" id="3.40.50.1000">
    <property type="entry name" value="HAD superfamily/HAD-like"/>
    <property type="match status" value="1"/>
</dbReference>
<dbReference type="GO" id="GO:0050194">
    <property type="term" value="F:phosphonoacetaldehyde hydrolase activity"/>
    <property type="evidence" value="ECO:0007669"/>
    <property type="project" value="UniProtKB-UniRule"/>
</dbReference>
<comment type="caution">
    <text evidence="2">The sequence shown here is derived from an EMBL/GenBank/DDBJ whole genome shotgun (WGS) entry which is preliminary data.</text>
</comment>
<gene>
    <name evidence="1" type="primary">phnX</name>
    <name evidence="2" type="ORF">DXB31_05460</name>
</gene>
<dbReference type="Gene3D" id="1.10.150.240">
    <property type="entry name" value="Putative phosphatase, domain 2"/>
    <property type="match status" value="1"/>
</dbReference>
<dbReference type="HAMAP" id="MF_01375">
    <property type="entry name" value="PhnX"/>
    <property type="match status" value="1"/>
</dbReference>
<feature type="binding site" evidence="1">
    <location>
        <position position="10"/>
    </location>
    <ligand>
        <name>Mg(2+)</name>
        <dbReference type="ChEBI" id="CHEBI:18420"/>
    </ligand>
</feature>